<dbReference type="Proteomes" id="UP001359559">
    <property type="component" value="Unassembled WGS sequence"/>
</dbReference>
<dbReference type="AlphaFoldDB" id="A0AAN9KIS8"/>
<reference evidence="2 3" key="1">
    <citation type="submission" date="2024-01" db="EMBL/GenBank/DDBJ databases">
        <title>The genomes of 5 underutilized Papilionoideae crops provide insights into root nodulation and disease resistance.</title>
        <authorList>
            <person name="Yuan L."/>
        </authorList>
    </citation>
    <scope>NUCLEOTIDE SEQUENCE [LARGE SCALE GENOMIC DNA]</scope>
    <source>
        <strain evidence="2">LY-2023</strain>
        <tissue evidence="2">Leaf</tissue>
    </source>
</reference>
<feature type="region of interest" description="Disordered" evidence="1">
    <location>
        <begin position="45"/>
        <end position="104"/>
    </location>
</feature>
<name>A0AAN9KIS8_CLITE</name>
<protein>
    <submittedName>
        <fullName evidence="2">Uncharacterized protein</fullName>
    </submittedName>
</protein>
<sequence length="116" mass="13461">MEPRKSSRKRKSNTLLRDFVNNEGNPAWKHSSRSRDMRTCKSRIDLYERPKPGGEHTEGRDINISEGKERNNLPFGRTDLNDDSWMHQSNSDDEISTDTSSDDGRKGWFKFIGKCI</sequence>
<evidence type="ECO:0000313" key="2">
    <source>
        <dbReference type="EMBL" id="KAK7317701.1"/>
    </source>
</evidence>
<organism evidence="2 3">
    <name type="scientific">Clitoria ternatea</name>
    <name type="common">Butterfly pea</name>
    <dbReference type="NCBI Taxonomy" id="43366"/>
    <lineage>
        <taxon>Eukaryota</taxon>
        <taxon>Viridiplantae</taxon>
        <taxon>Streptophyta</taxon>
        <taxon>Embryophyta</taxon>
        <taxon>Tracheophyta</taxon>
        <taxon>Spermatophyta</taxon>
        <taxon>Magnoliopsida</taxon>
        <taxon>eudicotyledons</taxon>
        <taxon>Gunneridae</taxon>
        <taxon>Pentapetalae</taxon>
        <taxon>rosids</taxon>
        <taxon>fabids</taxon>
        <taxon>Fabales</taxon>
        <taxon>Fabaceae</taxon>
        <taxon>Papilionoideae</taxon>
        <taxon>50 kb inversion clade</taxon>
        <taxon>NPAAA clade</taxon>
        <taxon>indigoferoid/millettioid clade</taxon>
        <taxon>Phaseoleae</taxon>
        <taxon>Clitoria</taxon>
    </lineage>
</organism>
<gene>
    <name evidence="2" type="ORF">RJT34_02141</name>
</gene>
<keyword evidence="3" id="KW-1185">Reference proteome</keyword>
<dbReference type="EMBL" id="JAYKXN010000001">
    <property type="protein sequence ID" value="KAK7317701.1"/>
    <property type="molecule type" value="Genomic_DNA"/>
</dbReference>
<comment type="caution">
    <text evidence="2">The sequence shown here is derived from an EMBL/GenBank/DDBJ whole genome shotgun (WGS) entry which is preliminary data.</text>
</comment>
<feature type="compositionally biased region" description="Basic and acidic residues" evidence="1">
    <location>
        <begin position="45"/>
        <end position="71"/>
    </location>
</feature>
<feature type="region of interest" description="Disordered" evidence="1">
    <location>
        <begin position="21"/>
        <end position="40"/>
    </location>
</feature>
<proteinExistence type="predicted"/>
<accession>A0AAN9KIS8</accession>
<evidence type="ECO:0000313" key="3">
    <source>
        <dbReference type="Proteomes" id="UP001359559"/>
    </source>
</evidence>
<evidence type="ECO:0000256" key="1">
    <source>
        <dbReference type="SAM" id="MobiDB-lite"/>
    </source>
</evidence>